<evidence type="ECO:0000313" key="3">
    <source>
        <dbReference type="Proteomes" id="UP001501266"/>
    </source>
</evidence>
<comment type="caution">
    <text evidence="2">The sequence shown here is derived from an EMBL/GenBank/DDBJ whole genome shotgun (WGS) entry which is preliminary data.</text>
</comment>
<keyword evidence="1" id="KW-0472">Membrane</keyword>
<name>A0ABN1YZ16_9MICO</name>
<reference evidence="2 3" key="1">
    <citation type="journal article" date="2019" name="Int. J. Syst. Evol. Microbiol.">
        <title>The Global Catalogue of Microorganisms (GCM) 10K type strain sequencing project: providing services to taxonomists for standard genome sequencing and annotation.</title>
        <authorList>
            <consortium name="The Broad Institute Genomics Platform"/>
            <consortium name="The Broad Institute Genome Sequencing Center for Infectious Disease"/>
            <person name="Wu L."/>
            <person name="Ma J."/>
        </authorList>
    </citation>
    <scope>NUCLEOTIDE SEQUENCE [LARGE SCALE GENOMIC DNA]</scope>
    <source>
        <strain evidence="2 3">JCM 12398</strain>
    </source>
</reference>
<organism evidence="2 3">
    <name type="scientific">Agrococcus citreus</name>
    <dbReference type="NCBI Taxonomy" id="84643"/>
    <lineage>
        <taxon>Bacteria</taxon>
        <taxon>Bacillati</taxon>
        <taxon>Actinomycetota</taxon>
        <taxon>Actinomycetes</taxon>
        <taxon>Micrococcales</taxon>
        <taxon>Microbacteriaceae</taxon>
        <taxon>Agrococcus</taxon>
    </lineage>
</organism>
<proteinExistence type="predicted"/>
<evidence type="ECO:0008006" key="4">
    <source>
        <dbReference type="Google" id="ProtNLM"/>
    </source>
</evidence>
<evidence type="ECO:0000256" key="1">
    <source>
        <dbReference type="SAM" id="Phobius"/>
    </source>
</evidence>
<feature type="transmembrane region" description="Helical" evidence="1">
    <location>
        <begin position="63"/>
        <end position="89"/>
    </location>
</feature>
<dbReference type="EMBL" id="BAAAKK010000005">
    <property type="protein sequence ID" value="GAA1424760.1"/>
    <property type="molecule type" value="Genomic_DNA"/>
</dbReference>
<evidence type="ECO:0000313" key="2">
    <source>
        <dbReference type="EMBL" id="GAA1424760.1"/>
    </source>
</evidence>
<dbReference type="Proteomes" id="UP001501266">
    <property type="component" value="Unassembled WGS sequence"/>
</dbReference>
<sequence length="92" mass="9168">MLQPIEAHRTPSGAGYARGMASAMMLTPLVLLMLLAGVLAIAGGIVLLVLGSKRRDDSTSRPLLAFGVTALVIGTALAVPAGLTLAIAASGS</sequence>
<keyword evidence="1" id="KW-0812">Transmembrane</keyword>
<protein>
    <recommendedName>
        <fullName evidence="4">DUF4190 domain-containing protein</fullName>
    </recommendedName>
</protein>
<keyword evidence="1" id="KW-1133">Transmembrane helix</keyword>
<accession>A0ABN1YZ16</accession>
<gene>
    <name evidence="2" type="ORF">GCM10009640_21680</name>
</gene>
<feature type="transmembrane region" description="Helical" evidence="1">
    <location>
        <begin position="29"/>
        <end position="51"/>
    </location>
</feature>
<keyword evidence="3" id="KW-1185">Reference proteome</keyword>